<protein>
    <submittedName>
        <fullName evidence="1">Sigma-70 family RNA polymerase sigma factor</fullName>
    </submittedName>
</protein>
<dbReference type="InterPro" id="IPR013324">
    <property type="entry name" value="RNA_pol_sigma_r3/r4-like"/>
</dbReference>
<dbReference type="Gene3D" id="1.10.10.10">
    <property type="entry name" value="Winged helix-like DNA-binding domain superfamily/Winged helix DNA-binding domain"/>
    <property type="match status" value="1"/>
</dbReference>
<sequence>MMEVNLRKLYPTLYSADVFVEVSDEVFEAIRTFERAEAAWQRRKYRYRAQYSLDCGNGIENDLLFWPETPEEAFEAKLIRREIFEALNALPTAQKLRVYARYFLEEKPRQIALREGVDPRQVYASLQNALRSLRRKLAHLARR</sequence>
<dbReference type="EMBL" id="DXFW01000014">
    <property type="protein sequence ID" value="HIX05525.1"/>
    <property type="molecule type" value="Genomic_DNA"/>
</dbReference>
<dbReference type="AlphaFoldDB" id="A0A9D1V3Q7"/>
<reference evidence="1" key="1">
    <citation type="journal article" date="2021" name="PeerJ">
        <title>Extensive microbial diversity within the chicken gut microbiome revealed by metagenomics and culture.</title>
        <authorList>
            <person name="Gilroy R."/>
            <person name="Ravi A."/>
            <person name="Getino M."/>
            <person name="Pursley I."/>
            <person name="Horton D.L."/>
            <person name="Alikhan N.F."/>
            <person name="Baker D."/>
            <person name="Gharbi K."/>
            <person name="Hall N."/>
            <person name="Watson M."/>
            <person name="Adriaenssens E.M."/>
            <person name="Foster-Nyarko E."/>
            <person name="Jarju S."/>
            <person name="Secka A."/>
            <person name="Antonio M."/>
            <person name="Oren A."/>
            <person name="Chaudhuri R.R."/>
            <person name="La Ragione R."/>
            <person name="Hildebrand F."/>
            <person name="Pallen M.J."/>
        </authorList>
    </citation>
    <scope>NUCLEOTIDE SEQUENCE</scope>
    <source>
        <strain evidence="1">2239</strain>
    </source>
</reference>
<organism evidence="1 2">
    <name type="scientific">Candidatus Allofournierella pullicola</name>
    <dbReference type="NCBI Taxonomy" id="2838596"/>
    <lineage>
        <taxon>Bacteria</taxon>
        <taxon>Bacillati</taxon>
        <taxon>Bacillota</taxon>
        <taxon>Clostridia</taxon>
        <taxon>Eubacteriales</taxon>
        <taxon>Oscillospiraceae</taxon>
        <taxon>Allofournierella</taxon>
    </lineage>
</organism>
<proteinExistence type="predicted"/>
<reference evidence="1" key="2">
    <citation type="submission" date="2021-04" db="EMBL/GenBank/DDBJ databases">
        <authorList>
            <person name="Gilroy R."/>
        </authorList>
    </citation>
    <scope>NUCLEOTIDE SEQUENCE</scope>
    <source>
        <strain evidence="1">2239</strain>
    </source>
</reference>
<name>A0A9D1V3Q7_9FIRM</name>
<evidence type="ECO:0000313" key="2">
    <source>
        <dbReference type="Proteomes" id="UP000824193"/>
    </source>
</evidence>
<dbReference type="Proteomes" id="UP000824193">
    <property type="component" value="Unassembled WGS sequence"/>
</dbReference>
<dbReference type="SUPFAM" id="SSF88659">
    <property type="entry name" value="Sigma3 and sigma4 domains of RNA polymerase sigma factors"/>
    <property type="match status" value="1"/>
</dbReference>
<gene>
    <name evidence="1" type="ORF">H9865_05400</name>
</gene>
<comment type="caution">
    <text evidence="1">The sequence shown here is derived from an EMBL/GenBank/DDBJ whole genome shotgun (WGS) entry which is preliminary data.</text>
</comment>
<evidence type="ECO:0000313" key="1">
    <source>
        <dbReference type="EMBL" id="HIX05525.1"/>
    </source>
</evidence>
<accession>A0A9D1V3Q7</accession>
<dbReference type="InterPro" id="IPR036388">
    <property type="entry name" value="WH-like_DNA-bd_sf"/>
</dbReference>